<organism evidence="1 2">
    <name type="scientific">Anopheles stephensi</name>
    <name type="common">Indo-Pakistan malaria mosquito</name>
    <dbReference type="NCBI Taxonomy" id="30069"/>
    <lineage>
        <taxon>Eukaryota</taxon>
        <taxon>Metazoa</taxon>
        <taxon>Ecdysozoa</taxon>
        <taxon>Arthropoda</taxon>
        <taxon>Hexapoda</taxon>
        <taxon>Insecta</taxon>
        <taxon>Pterygota</taxon>
        <taxon>Neoptera</taxon>
        <taxon>Endopterygota</taxon>
        <taxon>Diptera</taxon>
        <taxon>Nematocera</taxon>
        <taxon>Culicoidea</taxon>
        <taxon>Culicidae</taxon>
        <taxon>Anophelinae</taxon>
        <taxon>Anopheles</taxon>
    </lineage>
</organism>
<proteinExistence type="predicted"/>
<dbReference type="OrthoDB" id="7925836at2759"/>
<evidence type="ECO:0000313" key="2">
    <source>
        <dbReference type="Proteomes" id="UP000076408"/>
    </source>
</evidence>
<dbReference type="Proteomes" id="UP000076408">
    <property type="component" value="Unassembled WGS sequence"/>
</dbReference>
<dbReference type="VEuPathDB" id="VectorBase:ASTE009255"/>
<reference evidence="1" key="2">
    <citation type="submission" date="2020-05" db="UniProtKB">
        <authorList>
            <consortium name="EnsemblMetazoa"/>
        </authorList>
    </citation>
    <scope>IDENTIFICATION</scope>
    <source>
        <strain evidence="1">Indian</strain>
    </source>
</reference>
<dbReference type="VEuPathDB" id="VectorBase:ASTEI20_040975"/>
<dbReference type="OMA" id="KMWRPTG"/>
<keyword evidence="2" id="KW-1185">Reference proteome</keyword>
<dbReference type="RefSeq" id="XP_035906792.1">
    <property type="nucleotide sequence ID" value="XM_036050899.1"/>
</dbReference>
<dbReference type="AlphaFoldDB" id="A0A182YLF8"/>
<protein>
    <submittedName>
        <fullName evidence="1">Uncharacterized protein</fullName>
    </submittedName>
</protein>
<sequence>MAETSKVSSKQQFIDAYAALVQGISAERFDEFKQFFANENDYNLAVQEFRNGFQVALLAKVNRLWEETDIDSNVELLEKLKQKAQGKTTKMWRPTGKPVSEQIRPLVVNKLKTSLKFYQYQLEFQKERTEELIYTIETMRTKYQAMQTQRNHLLQQITNEQKTFDSIRSHQKELDQLVNVDLFNGVRKTDTG</sequence>
<evidence type="ECO:0000313" key="1">
    <source>
        <dbReference type="EnsemblMetazoa" id="ASTEI09294-PA"/>
    </source>
</evidence>
<dbReference type="KEGG" id="aste:118509765"/>
<accession>A0A182YLF8</accession>
<dbReference type="EnsemblMetazoa" id="ASTEI09294-RA">
    <property type="protein sequence ID" value="ASTEI09294-PA"/>
    <property type="gene ID" value="ASTEI09294"/>
</dbReference>
<dbReference type="RefSeq" id="XP_035906790.1">
    <property type="nucleotide sequence ID" value="XM_036050897.1"/>
</dbReference>
<dbReference type="VEuPathDB" id="VectorBase:ASTEI09294"/>
<dbReference type="RefSeq" id="XP_035906791.1">
    <property type="nucleotide sequence ID" value="XM_036050898.1"/>
</dbReference>
<name>A0A182YLF8_ANOST</name>
<reference evidence="2" key="1">
    <citation type="journal article" date="2014" name="Genome Biol.">
        <title>Genome analysis of a major urban malaria vector mosquito, Anopheles stephensi.</title>
        <authorList>
            <person name="Jiang X."/>
            <person name="Peery A."/>
            <person name="Hall A.B."/>
            <person name="Sharma A."/>
            <person name="Chen X.G."/>
            <person name="Waterhouse R.M."/>
            <person name="Komissarov A."/>
            <person name="Riehle M.M."/>
            <person name="Shouche Y."/>
            <person name="Sharakhova M.V."/>
            <person name="Lawson D."/>
            <person name="Pakpour N."/>
            <person name="Arensburger P."/>
            <person name="Davidson V.L."/>
            <person name="Eiglmeier K."/>
            <person name="Emrich S."/>
            <person name="George P."/>
            <person name="Kennedy R.C."/>
            <person name="Mane S.P."/>
            <person name="Maslen G."/>
            <person name="Oringanje C."/>
            <person name="Qi Y."/>
            <person name="Settlage R."/>
            <person name="Tojo M."/>
            <person name="Tubio J.M."/>
            <person name="Unger M.F."/>
            <person name="Wang B."/>
            <person name="Vernick K.D."/>
            <person name="Ribeiro J.M."/>
            <person name="James A.A."/>
            <person name="Michel K."/>
            <person name="Riehle M.A."/>
            <person name="Luckhart S."/>
            <person name="Sharakhov I.V."/>
            <person name="Tu Z."/>
        </authorList>
    </citation>
    <scope>NUCLEOTIDE SEQUENCE [LARGE SCALE GENOMIC DNA]</scope>
    <source>
        <strain evidence="2">Indian</strain>
    </source>
</reference>
<dbReference type="GeneID" id="118509765"/>